<dbReference type="GO" id="GO:0005829">
    <property type="term" value="C:cytosol"/>
    <property type="evidence" value="ECO:0007669"/>
    <property type="project" value="TreeGrafter"/>
</dbReference>
<feature type="binding site" evidence="6">
    <location>
        <position position="176"/>
    </location>
    <ligand>
        <name>a divalent metal cation</name>
        <dbReference type="ChEBI" id="CHEBI:60240"/>
        <label>2</label>
        <note>catalytic</note>
    </ligand>
</feature>
<feature type="binding site" evidence="6">
    <location>
        <position position="102"/>
    </location>
    <ligand>
        <name>a divalent metal cation</name>
        <dbReference type="ChEBI" id="CHEBI:60240"/>
        <label>1</label>
    </ligand>
</feature>
<dbReference type="InterPro" id="IPR036005">
    <property type="entry name" value="Creatinase/aminopeptidase-like"/>
</dbReference>
<dbReference type="HAMAP" id="MF_01974">
    <property type="entry name" value="MetAP_1"/>
    <property type="match status" value="1"/>
</dbReference>
<dbReference type="CDD" id="cd01086">
    <property type="entry name" value="MetAP1"/>
    <property type="match status" value="1"/>
</dbReference>
<dbReference type="NCBIfam" id="TIGR00500">
    <property type="entry name" value="met_pdase_I"/>
    <property type="match status" value="1"/>
</dbReference>
<keyword evidence="4 6" id="KW-0479">Metal-binding</keyword>
<dbReference type="InterPro" id="IPR000994">
    <property type="entry name" value="Pept_M24"/>
</dbReference>
<comment type="caution">
    <text evidence="9">The sequence shown here is derived from an EMBL/GenBank/DDBJ whole genome shotgun (WGS) entry which is preliminary data.</text>
</comment>
<feature type="binding site" evidence="6">
    <location>
        <position position="113"/>
    </location>
    <ligand>
        <name>a divalent metal cation</name>
        <dbReference type="ChEBI" id="CHEBI:60240"/>
        <label>1</label>
    </ligand>
</feature>
<reference evidence="9" key="1">
    <citation type="submission" date="2020-12" db="EMBL/GenBank/DDBJ databases">
        <title>Genomic characterization of non-nitrogen-fixing Frankia strains.</title>
        <authorList>
            <person name="Carlos-Shanley C."/>
            <person name="Guerra T."/>
            <person name="Hahn D."/>
        </authorList>
    </citation>
    <scope>NUCLEOTIDE SEQUENCE</scope>
    <source>
        <strain evidence="9">CN6</strain>
    </source>
</reference>
<evidence type="ECO:0000256" key="1">
    <source>
        <dbReference type="ARBA" id="ARBA00002521"/>
    </source>
</evidence>
<proteinExistence type="inferred from homology"/>
<evidence type="ECO:0000256" key="2">
    <source>
        <dbReference type="ARBA" id="ARBA00022438"/>
    </source>
</evidence>
<comment type="cofactor">
    <cofactor evidence="6">
        <name>Co(2+)</name>
        <dbReference type="ChEBI" id="CHEBI:48828"/>
    </cofactor>
    <cofactor evidence="6">
        <name>Zn(2+)</name>
        <dbReference type="ChEBI" id="CHEBI:29105"/>
    </cofactor>
    <cofactor evidence="6">
        <name>Mn(2+)</name>
        <dbReference type="ChEBI" id="CHEBI:29035"/>
    </cofactor>
    <cofactor evidence="6">
        <name>Fe(2+)</name>
        <dbReference type="ChEBI" id="CHEBI:29033"/>
    </cofactor>
    <text evidence="6">Binds 2 divalent metal cations per subunit. Has a high-affinity and a low affinity metal-binding site. The true nature of the physiological cofactor is under debate. The enzyme is active with cobalt, zinc, manganese or divalent iron ions. Most likely, methionine aminopeptidases function as mononuclear Fe(2+)-metalloproteases under physiological conditions, and the catalytically relevant metal-binding site has been assigned to the histidine-containing high-affinity site.</text>
</comment>
<accession>A0A937RA77</accession>
<organism evidence="9 10">
    <name type="scientific">Frankia nepalensis</name>
    <dbReference type="NCBI Taxonomy" id="1836974"/>
    <lineage>
        <taxon>Bacteria</taxon>
        <taxon>Bacillati</taxon>
        <taxon>Actinomycetota</taxon>
        <taxon>Actinomycetes</taxon>
        <taxon>Frankiales</taxon>
        <taxon>Frankiaceae</taxon>
        <taxon>Frankia</taxon>
    </lineage>
</organism>
<dbReference type="EMBL" id="JAEACQ010000147">
    <property type="protein sequence ID" value="MBL7626735.1"/>
    <property type="molecule type" value="Genomic_DNA"/>
</dbReference>
<dbReference type="PANTHER" id="PTHR43330">
    <property type="entry name" value="METHIONINE AMINOPEPTIDASE"/>
    <property type="match status" value="1"/>
</dbReference>
<keyword evidence="5 6" id="KW-0378">Hydrolase</keyword>
<feature type="binding site" evidence="6">
    <location>
        <position position="240"/>
    </location>
    <ligand>
        <name>a divalent metal cation</name>
        <dbReference type="ChEBI" id="CHEBI:60240"/>
        <label>2</label>
        <note>catalytic</note>
    </ligand>
</feature>
<evidence type="ECO:0000256" key="3">
    <source>
        <dbReference type="ARBA" id="ARBA00022670"/>
    </source>
</evidence>
<comment type="function">
    <text evidence="1 6">Removes the N-terminal methionine from nascent proteins. The N-terminal methionine is often cleaved when the second residue in the primary sequence is small and uncharged (Met-Ala-, Cys, Gly, Pro, Ser, Thr, or Val). Requires deformylation of the N(alpha)-formylated initiator methionine before it can be hydrolyzed.</text>
</comment>
<evidence type="ECO:0000256" key="4">
    <source>
        <dbReference type="ARBA" id="ARBA00022723"/>
    </source>
</evidence>
<feature type="binding site" evidence="6">
    <location>
        <position position="113"/>
    </location>
    <ligand>
        <name>a divalent metal cation</name>
        <dbReference type="ChEBI" id="CHEBI:60240"/>
        <label>2</label>
        <note>catalytic</note>
    </ligand>
</feature>
<dbReference type="PANTHER" id="PTHR43330:SF27">
    <property type="entry name" value="METHIONINE AMINOPEPTIDASE"/>
    <property type="match status" value="1"/>
</dbReference>
<dbReference type="AlphaFoldDB" id="A0A937RA77"/>
<dbReference type="RefSeq" id="WP_203004548.1">
    <property type="nucleotide sequence ID" value="NZ_JADWYU010000227.1"/>
</dbReference>
<dbReference type="PRINTS" id="PR00599">
    <property type="entry name" value="MAPEPTIDASE"/>
</dbReference>
<dbReference type="PROSITE" id="PS00680">
    <property type="entry name" value="MAP_1"/>
    <property type="match status" value="1"/>
</dbReference>
<dbReference type="GO" id="GO:0070006">
    <property type="term" value="F:metalloaminopeptidase activity"/>
    <property type="evidence" value="ECO:0007669"/>
    <property type="project" value="UniProtKB-UniRule"/>
</dbReference>
<feature type="binding site" evidence="6">
    <location>
        <position position="240"/>
    </location>
    <ligand>
        <name>a divalent metal cation</name>
        <dbReference type="ChEBI" id="CHEBI:60240"/>
        <label>1</label>
    </ligand>
</feature>
<gene>
    <name evidence="6 9" type="primary">map</name>
    <name evidence="9" type="ORF">I7412_06045</name>
</gene>
<keyword evidence="3 6" id="KW-0645">Protease</keyword>
<comment type="subunit">
    <text evidence="6">Monomer.</text>
</comment>
<comment type="similarity">
    <text evidence="6">Belongs to the peptidase M24A family. Methionine aminopeptidase type 1 subfamily.</text>
</comment>
<evidence type="ECO:0000256" key="6">
    <source>
        <dbReference type="HAMAP-Rule" id="MF_01974"/>
    </source>
</evidence>
<feature type="binding site" evidence="6">
    <location>
        <position position="84"/>
    </location>
    <ligand>
        <name>substrate</name>
    </ligand>
</feature>
<dbReference type="Proteomes" id="UP000604475">
    <property type="component" value="Unassembled WGS sequence"/>
</dbReference>
<feature type="binding site" evidence="6">
    <location>
        <position position="183"/>
    </location>
    <ligand>
        <name>substrate</name>
    </ligand>
</feature>
<dbReference type="Gene3D" id="3.90.230.10">
    <property type="entry name" value="Creatinase/methionine aminopeptidase superfamily"/>
    <property type="match status" value="1"/>
</dbReference>
<name>A0A937RA77_9ACTN</name>
<evidence type="ECO:0000259" key="8">
    <source>
        <dbReference type="Pfam" id="PF00557"/>
    </source>
</evidence>
<feature type="binding site" evidence="6">
    <location>
        <position position="209"/>
    </location>
    <ligand>
        <name>a divalent metal cation</name>
        <dbReference type="ChEBI" id="CHEBI:60240"/>
        <label>2</label>
        <note>catalytic</note>
    </ligand>
</feature>
<keyword evidence="10" id="KW-1185">Reference proteome</keyword>
<dbReference type="GO" id="GO:0046872">
    <property type="term" value="F:metal ion binding"/>
    <property type="evidence" value="ECO:0007669"/>
    <property type="project" value="UniProtKB-UniRule"/>
</dbReference>
<evidence type="ECO:0000313" key="10">
    <source>
        <dbReference type="Proteomes" id="UP000604475"/>
    </source>
</evidence>
<evidence type="ECO:0000313" key="9">
    <source>
        <dbReference type="EMBL" id="MBL7626735.1"/>
    </source>
</evidence>
<feature type="domain" description="Peptidase M24" evidence="8">
    <location>
        <begin position="17"/>
        <end position="246"/>
    </location>
</feature>
<dbReference type="GO" id="GO:0006508">
    <property type="term" value="P:proteolysis"/>
    <property type="evidence" value="ECO:0007669"/>
    <property type="project" value="UniProtKB-KW"/>
</dbReference>
<protein>
    <recommendedName>
        <fullName evidence="6 7">Methionine aminopeptidase</fullName>
        <shortName evidence="6">MAP</shortName>
        <shortName evidence="6">MetAP</shortName>
        <ecNumber evidence="6 7">3.4.11.18</ecNumber>
    </recommendedName>
    <alternativeName>
        <fullName evidence="6">Peptidase M</fullName>
    </alternativeName>
</protein>
<comment type="catalytic activity">
    <reaction evidence="6 7">
        <text>Release of N-terminal amino acids, preferentially methionine, from peptides and arylamides.</text>
        <dbReference type="EC" id="3.4.11.18"/>
    </reaction>
</comment>
<evidence type="ECO:0000256" key="5">
    <source>
        <dbReference type="ARBA" id="ARBA00022801"/>
    </source>
</evidence>
<sequence length="278" mass="29142">MARREHVQIKTAAEIAKMRVAGLLVAQTLDKLREAAVPGVTTADLDALAERTIRAGGGIPSFKGYAHPPYPASICSSVNDEVVHAIPSRKRVLRSGDIISIDCGAIVDGWHGDAAITVPVGNVAPEVLDMIRVCEESLWRGLAAAQLGGKLTDISHAVEQHIRPFGYGIVDNYGGHGIGTEMHQPPHILNHGRPGRGIKLTAGLALAIEPMITMGSPDTKVLEDDWTVSTMDGSLAAHTEHTVAITPRGPWVLTAHDGGAAKLAALGVACGQPAQATT</sequence>
<dbReference type="InterPro" id="IPR002467">
    <property type="entry name" value="Pept_M24A_MAP1"/>
</dbReference>
<dbReference type="EC" id="3.4.11.18" evidence="6 7"/>
<dbReference type="SUPFAM" id="SSF55920">
    <property type="entry name" value="Creatinase/aminopeptidase"/>
    <property type="match status" value="1"/>
</dbReference>
<dbReference type="Pfam" id="PF00557">
    <property type="entry name" value="Peptidase_M24"/>
    <property type="match status" value="1"/>
</dbReference>
<dbReference type="GO" id="GO:0004239">
    <property type="term" value="F:initiator methionyl aminopeptidase activity"/>
    <property type="evidence" value="ECO:0007669"/>
    <property type="project" value="UniProtKB-UniRule"/>
</dbReference>
<dbReference type="InterPro" id="IPR001714">
    <property type="entry name" value="Pept_M24_MAP"/>
</dbReference>
<keyword evidence="2 6" id="KW-0031">Aminopeptidase</keyword>
<evidence type="ECO:0000256" key="7">
    <source>
        <dbReference type="RuleBase" id="RU003653"/>
    </source>
</evidence>